<evidence type="ECO:0000259" key="1">
    <source>
        <dbReference type="Pfam" id="PF24032"/>
    </source>
</evidence>
<dbReference type="EMBL" id="AP019697">
    <property type="protein sequence ID" value="BBK24452.1"/>
    <property type="molecule type" value="Genomic_DNA"/>
</dbReference>
<proteinExistence type="predicted"/>
<evidence type="ECO:0000313" key="3">
    <source>
        <dbReference type="EMBL" id="BBK24930.1"/>
    </source>
</evidence>
<accession>A0A8D4UU51</accession>
<reference evidence="3" key="2">
    <citation type="journal article" date="2020" name="Int. J. Syst. Evol. Microbiol.">
        <title>Dialister hominis sp. nov., isolated from human faeces.</title>
        <authorList>
            <person name="Sakamoto M."/>
            <person name="Ikeyama N."/>
            <person name="Toyoda A."/>
            <person name="Murakami T."/>
            <person name="Mori H."/>
            <person name="Iino T."/>
            <person name="Ohkuma M."/>
        </authorList>
    </citation>
    <scope>NUCLEOTIDE SEQUENCE</scope>
    <source>
        <strain evidence="3">5BBH33</strain>
    </source>
</reference>
<evidence type="ECO:0000313" key="4">
    <source>
        <dbReference type="Proteomes" id="UP000320585"/>
    </source>
</evidence>
<dbReference type="OrthoDB" id="1698671at2"/>
<dbReference type="RefSeq" id="WP_143332273.1">
    <property type="nucleotide sequence ID" value="NZ_AP019697.1"/>
</dbReference>
<dbReference type="AlphaFoldDB" id="A0A8D4UU51"/>
<dbReference type="Pfam" id="PF24032">
    <property type="entry name" value="YQBQ"/>
    <property type="match status" value="1"/>
</dbReference>
<dbReference type="Proteomes" id="UP000320585">
    <property type="component" value="Chromosome"/>
</dbReference>
<organism evidence="3 4">
    <name type="scientific">Dialister hominis</name>
    <dbReference type="NCBI Taxonomy" id="2582419"/>
    <lineage>
        <taxon>Bacteria</taxon>
        <taxon>Bacillati</taxon>
        <taxon>Bacillota</taxon>
        <taxon>Negativicutes</taxon>
        <taxon>Veillonellales</taxon>
        <taxon>Veillonellaceae</taxon>
        <taxon>Dialister</taxon>
    </lineage>
</organism>
<dbReference type="GeneID" id="92716084"/>
<dbReference type="EMBL" id="AP019697">
    <property type="protein sequence ID" value="BBK24930.1"/>
    <property type="molecule type" value="Genomic_DNA"/>
</dbReference>
<name>A0A8D4UU51_9FIRM</name>
<reference evidence="4" key="1">
    <citation type="submission" date="2019-05" db="EMBL/GenBank/DDBJ databases">
        <title>Complete genome sequencing of Dialister sp. strain 5BBH33.</title>
        <authorList>
            <person name="Sakamoto M."/>
            <person name="Murakami T."/>
            <person name="Mori H."/>
        </authorList>
    </citation>
    <scope>NUCLEOTIDE SEQUENCE [LARGE SCALE GENOMIC DNA]</scope>
    <source>
        <strain evidence="4">5BBH33</strain>
    </source>
</reference>
<dbReference type="InterPro" id="IPR056937">
    <property type="entry name" value="YqbQ/XkdQ"/>
</dbReference>
<evidence type="ECO:0000313" key="2">
    <source>
        <dbReference type="EMBL" id="BBK24452.1"/>
    </source>
</evidence>
<protein>
    <recommendedName>
        <fullName evidence="1">YqbQ/XkdQ domain-containing protein</fullName>
    </recommendedName>
</protein>
<keyword evidence="4" id="KW-1185">Reference proteome</keyword>
<gene>
    <name evidence="2" type="ORF">Dia5BBH33_03870</name>
    <name evidence="3" type="ORF">Dia5BBH33_08650</name>
</gene>
<feature type="domain" description="YqbQ/XkdQ" evidence="1">
    <location>
        <begin position="28"/>
        <end position="326"/>
    </location>
</feature>
<sequence length="333" mass="36542">MLKLYYTDPPGTENAVSCQDISNYVIHVTWSGDTDQAARKLEFTIAYNTAEKDAAFVQLNLLLGGTIEASDIDETTETPIFIGRIFFRKRASDSFTFEFTCYDTMVYLAKSNIRANFKDIDVTSAVKQVCGSIGLETADNIPSIPTVVNFIADDKSGTEVLQMLFDKAKAEQGKSYRAISIGGKITVVERGETIENYIADSSVNVISAEHSESLEDMVDKVVAVNDDGSVGQIFTTDDEIGKYGTIQKIYKIQPPKSGESVDNVTAAKALLKAPKEESSLKALGDIQCISGYAITVQEEQLKGKFTIKSDTHHFENGIHTMDLTLEYIGEAEK</sequence>
<dbReference type="KEGG" id="dho:Dia5BBH33_08650"/>
<dbReference type="KEGG" id="dho:Dia5BBH33_03870"/>